<dbReference type="EMBL" id="CP012342">
    <property type="protein sequence ID" value="AKV59515.1"/>
    <property type="molecule type" value="Genomic_DNA"/>
</dbReference>
<dbReference type="SUPFAM" id="SSF56784">
    <property type="entry name" value="HAD-like"/>
    <property type="match status" value="1"/>
</dbReference>
<keyword evidence="1" id="KW-0378">Hydrolase</keyword>
<dbReference type="GO" id="GO:0000287">
    <property type="term" value="F:magnesium ion binding"/>
    <property type="evidence" value="ECO:0007669"/>
    <property type="project" value="TreeGrafter"/>
</dbReference>
<dbReference type="InterPro" id="IPR006379">
    <property type="entry name" value="HAD-SF_hydro_IIB"/>
</dbReference>
<dbReference type="PATRIC" id="fig|156976.3.peg.2157"/>
<proteinExistence type="predicted"/>
<keyword evidence="2" id="KW-1185">Reference proteome</keyword>
<dbReference type="PANTHER" id="PTHR10000:SF8">
    <property type="entry name" value="HAD SUPERFAMILY HYDROLASE-LIKE, TYPE 3"/>
    <property type="match status" value="1"/>
</dbReference>
<dbReference type="NCBIfam" id="TIGR00099">
    <property type="entry name" value="Cof-subfamily"/>
    <property type="match status" value="1"/>
</dbReference>
<dbReference type="Pfam" id="PF08282">
    <property type="entry name" value="Hydrolase_3"/>
    <property type="match status" value="1"/>
</dbReference>
<name>A0A0K1RDK3_9CORY</name>
<dbReference type="KEGG" id="crie:AK829_10715"/>
<dbReference type="InterPro" id="IPR036412">
    <property type="entry name" value="HAD-like_sf"/>
</dbReference>
<dbReference type="PANTHER" id="PTHR10000">
    <property type="entry name" value="PHOSPHOSERINE PHOSPHATASE"/>
    <property type="match status" value="1"/>
</dbReference>
<accession>A0A0K1RDK3</accession>
<dbReference type="CDD" id="cd07516">
    <property type="entry name" value="HAD_Pase"/>
    <property type="match status" value="1"/>
</dbReference>
<dbReference type="AlphaFoldDB" id="A0A0K1RDK3"/>
<reference evidence="1 2" key="1">
    <citation type="submission" date="2015-08" db="EMBL/GenBank/DDBJ databases">
        <authorList>
            <person name="Babu N.S."/>
            <person name="Beckwith C.J."/>
            <person name="Beseler K.G."/>
            <person name="Brison A."/>
            <person name="Carone J.V."/>
            <person name="Caskin T.P."/>
            <person name="Diamond M."/>
            <person name="Durham M.E."/>
            <person name="Foxe J.M."/>
            <person name="Go M."/>
            <person name="Henderson B.A."/>
            <person name="Jones I.B."/>
            <person name="McGettigan J.A."/>
            <person name="Micheletti S.J."/>
            <person name="Nasrallah M.E."/>
            <person name="Ortiz D."/>
            <person name="Piller C.R."/>
            <person name="Privatt S.R."/>
            <person name="Schneider S.L."/>
            <person name="Sharp S."/>
            <person name="Smith T.C."/>
            <person name="Stanton J.D."/>
            <person name="Ullery H.E."/>
            <person name="Wilson R.J."/>
            <person name="Serrano M.G."/>
            <person name="Buck G."/>
            <person name="Lee V."/>
            <person name="Wang Y."/>
            <person name="Carvalho R."/>
            <person name="Voegtly L."/>
            <person name="Shi R."/>
            <person name="Duckworth R."/>
            <person name="Johnson A."/>
            <person name="Loviza R."/>
            <person name="Walstead R."/>
            <person name="Shah Z."/>
            <person name="Kiflezghi M."/>
            <person name="Wade K."/>
            <person name="Ball S.L."/>
            <person name="Bradley K.W."/>
            <person name="Asai D.J."/>
            <person name="Bowman C.A."/>
            <person name="Russell D.A."/>
            <person name="Pope W.H."/>
            <person name="Jacobs-Sera D."/>
            <person name="Hendrix R.W."/>
            <person name="Hatfull G.F."/>
        </authorList>
    </citation>
    <scope>NUCLEOTIDE SEQUENCE [LARGE SCALE GENOMIC DNA]</scope>
    <source>
        <strain evidence="1 2">PUDD_83A45</strain>
    </source>
</reference>
<dbReference type="GO" id="GO:0016791">
    <property type="term" value="F:phosphatase activity"/>
    <property type="evidence" value="ECO:0007669"/>
    <property type="project" value="TreeGrafter"/>
</dbReference>
<dbReference type="GO" id="GO:0005829">
    <property type="term" value="C:cytosol"/>
    <property type="evidence" value="ECO:0007669"/>
    <property type="project" value="TreeGrafter"/>
</dbReference>
<organism evidence="1 2">
    <name type="scientific">Corynebacterium riegelii</name>
    <dbReference type="NCBI Taxonomy" id="156976"/>
    <lineage>
        <taxon>Bacteria</taxon>
        <taxon>Bacillati</taxon>
        <taxon>Actinomycetota</taxon>
        <taxon>Actinomycetes</taxon>
        <taxon>Mycobacteriales</taxon>
        <taxon>Corynebacteriaceae</taxon>
        <taxon>Corynebacterium</taxon>
    </lineage>
</organism>
<dbReference type="Gene3D" id="3.30.1240.10">
    <property type="match status" value="1"/>
</dbReference>
<dbReference type="Proteomes" id="UP000060016">
    <property type="component" value="Chromosome"/>
</dbReference>
<evidence type="ECO:0000313" key="1">
    <source>
        <dbReference type="EMBL" id="AKV59515.1"/>
    </source>
</evidence>
<dbReference type="InterPro" id="IPR000150">
    <property type="entry name" value="Cof"/>
</dbReference>
<dbReference type="InterPro" id="IPR023214">
    <property type="entry name" value="HAD_sf"/>
</dbReference>
<dbReference type="STRING" id="156976.AK829_10715"/>
<sequence>MIASDIDGTFINSAGRVTPRLRAVVARAVEAGAFFCLATGRPHRWLPPITDQLPFGPVSICANGAVIYDPARDEIVHAFELASSTMAEVIEAVEPVMSDVIHGFGVERVGRGEEFLITREYNPDAWDDRFGVVDVDELIAQPATKLLIRCGYLTSSEMFERIAPVVDGADAHVTYSMDEGLIEVSCPGVNKASSVALLAERYGVDAADVIAFGDMPNDLEMLTWAGRGIAMGNASPVLTSAADEVTDTNDNDGVAKILERWF</sequence>
<gene>
    <name evidence="1" type="ORF">AK829_10715</name>
</gene>
<dbReference type="NCBIfam" id="TIGR01484">
    <property type="entry name" value="HAD-SF-IIB"/>
    <property type="match status" value="1"/>
</dbReference>
<dbReference type="Gene3D" id="3.40.50.1000">
    <property type="entry name" value="HAD superfamily/HAD-like"/>
    <property type="match status" value="1"/>
</dbReference>
<protein>
    <submittedName>
        <fullName evidence="1">HAD family hydrolase</fullName>
    </submittedName>
</protein>
<evidence type="ECO:0000313" key="2">
    <source>
        <dbReference type="Proteomes" id="UP000060016"/>
    </source>
</evidence>